<proteinExistence type="predicted"/>
<name>A0A6P7HA08_DIAVI</name>
<feature type="signal peptide" evidence="1">
    <location>
        <begin position="1"/>
        <end position="21"/>
    </location>
</feature>
<evidence type="ECO:0000313" key="2">
    <source>
        <dbReference type="EnsemblMetazoa" id="XP_028155487.1"/>
    </source>
</evidence>
<evidence type="ECO:0000256" key="1">
    <source>
        <dbReference type="SAM" id="SignalP"/>
    </source>
</evidence>
<reference evidence="2" key="2">
    <citation type="submission" date="2025-05" db="UniProtKB">
        <authorList>
            <consortium name="EnsemblMetazoa"/>
        </authorList>
    </citation>
    <scope>IDENTIFICATION</scope>
</reference>
<evidence type="ECO:0000313" key="3">
    <source>
        <dbReference type="Proteomes" id="UP001652700"/>
    </source>
</evidence>
<dbReference type="OrthoDB" id="6663142at2759"/>
<dbReference type="KEGG" id="dvv:114349344"/>
<accession>A0A6P7HA08</accession>
<dbReference type="InParanoid" id="A0A6P7HA08"/>
<evidence type="ECO:0000313" key="4">
    <source>
        <dbReference type="RefSeq" id="XP_028155487.1"/>
    </source>
</evidence>
<dbReference type="AlphaFoldDB" id="A0A6P7HA08"/>
<feature type="chain" id="PRO_5028051501" evidence="1">
    <location>
        <begin position="22"/>
        <end position="113"/>
    </location>
</feature>
<keyword evidence="3" id="KW-1185">Reference proteome</keyword>
<organism evidence="4">
    <name type="scientific">Diabrotica virgifera virgifera</name>
    <name type="common">western corn rootworm</name>
    <dbReference type="NCBI Taxonomy" id="50390"/>
    <lineage>
        <taxon>Eukaryota</taxon>
        <taxon>Metazoa</taxon>
        <taxon>Ecdysozoa</taxon>
        <taxon>Arthropoda</taxon>
        <taxon>Hexapoda</taxon>
        <taxon>Insecta</taxon>
        <taxon>Pterygota</taxon>
        <taxon>Neoptera</taxon>
        <taxon>Endopterygota</taxon>
        <taxon>Coleoptera</taxon>
        <taxon>Polyphaga</taxon>
        <taxon>Cucujiformia</taxon>
        <taxon>Chrysomeloidea</taxon>
        <taxon>Chrysomelidae</taxon>
        <taxon>Galerucinae</taxon>
        <taxon>Diabroticina</taxon>
        <taxon>Diabroticites</taxon>
        <taxon>Diabrotica</taxon>
    </lineage>
</organism>
<dbReference type="Proteomes" id="UP001652700">
    <property type="component" value="Unplaced"/>
</dbReference>
<dbReference type="GeneID" id="114349344"/>
<gene>
    <name evidence="4" type="primary">LOC114349344</name>
</gene>
<reference evidence="4" key="1">
    <citation type="submission" date="2025-04" db="UniProtKB">
        <authorList>
            <consortium name="RefSeq"/>
        </authorList>
    </citation>
    <scope>IDENTIFICATION</scope>
    <source>
        <tissue evidence="4">Whole insect</tissue>
    </source>
</reference>
<dbReference type="EnsemblMetazoa" id="XM_028299686.2">
    <property type="protein sequence ID" value="XP_028155487.1"/>
    <property type="gene ID" value="LOC114349344"/>
</dbReference>
<dbReference type="RefSeq" id="XP_028155487.1">
    <property type="nucleotide sequence ID" value="XM_028299686.1"/>
</dbReference>
<keyword evidence="1" id="KW-0732">Signal</keyword>
<sequence length="113" mass="13061">MPTWKFLLPVCFAMFIAFAIAADSIEDCKCFAEFKPEKEGDNWLCRGIKNHRIYSCGEEQPPLCRCYKNGKETVLDIGETNCVGTTIYDSLHCAPTSEWNQYYSRHPQRRIVN</sequence>
<protein>
    <submittedName>
        <fullName evidence="4">Uncharacterized protein LOC114349344 isoform X1</fullName>
    </submittedName>
</protein>